<evidence type="ECO:0000313" key="2">
    <source>
        <dbReference type="Proteomes" id="UP000198851"/>
    </source>
</evidence>
<protein>
    <recommendedName>
        <fullName evidence="3">DUF1127 domain-containing protein</fullName>
    </recommendedName>
</protein>
<dbReference type="OrthoDB" id="7867799at2"/>
<keyword evidence="2" id="KW-1185">Reference proteome</keyword>
<sequence>MALIDTTHSTAPISLGKILTAPFRAIGRFFVAIMENNSRVQRVDALNAMTDEQLAERGLRREDIVRHVFGDYMHI</sequence>
<dbReference type="AlphaFoldDB" id="A0A1I4DRY3"/>
<dbReference type="EMBL" id="FOSZ01000003">
    <property type="protein sequence ID" value="SFK96314.1"/>
    <property type="molecule type" value="Genomic_DNA"/>
</dbReference>
<accession>A0A1I4DRY3</accession>
<gene>
    <name evidence="1" type="ORF">SAMN04488036_103396</name>
</gene>
<proteinExistence type="predicted"/>
<dbReference type="STRING" id="1280847.SAMN04488036_103396"/>
<reference evidence="2" key="1">
    <citation type="submission" date="2016-10" db="EMBL/GenBank/DDBJ databases">
        <authorList>
            <person name="Varghese N."/>
            <person name="Submissions S."/>
        </authorList>
    </citation>
    <scope>NUCLEOTIDE SEQUENCE [LARGE SCALE GENOMIC DNA]</scope>
    <source>
        <strain evidence="2">DSM 28453</strain>
    </source>
</reference>
<dbReference type="Proteomes" id="UP000198851">
    <property type="component" value="Unassembled WGS sequence"/>
</dbReference>
<organism evidence="1 2">
    <name type="scientific">Shimia haliotis</name>
    <dbReference type="NCBI Taxonomy" id="1280847"/>
    <lineage>
        <taxon>Bacteria</taxon>
        <taxon>Pseudomonadati</taxon>
        <taxon>Pseudomonadota</taxon>
        <taxon>Alphaproteobacteria</taxon>
        <taxon>Rhodobacterales</taxon>
        <taxon>Roseobacteraceae</taxon>
    </lineage>
</organism>
<evidence type="ECO:0000313" key="1">
    <source>
        <dbReference type="EMBL" id="SFK96314.1"/>
    </source>
</evidence>
<dbReference type="RefSeq" id="WP_093323410.1">
    <property type="nucleotide sequence ID" value="NZ_FOSZ01000003.1"/>
</dbReference>
<evidence type="ECO:0008006" key="3">
    <source>
        <dbReference type="Google" id="ProtNLM"/>
    </source>
</evidence>
<name>A0A1I4DRY3_9RHOB</name>